<evidence type="ECO:0000313" key="1">
    <source>
        <dbReference type="EMBL" id="AGL90329.1"/>
    </source>
</evidence>
<keyword evidence="2" id="KW-1185">Reference proteome</keyword>
<proteinExistence type="predicted"/>
<organism evidence="1 2">
    <name type="scientific">Strawberry lethal yellows phytoplasma (CPA) str. NZSb11</name>
    <dbReference type="NCBI Taxonomy" id="980422"/>
    <lineage>
        <taxon>Bacteria</taxon>
        <taxon>Bacillati</taxon>
        <taxon>Mycoplasmatota</taxon>
        <taxon>Mollicutes</taxon>
        <taxon>Acholeplasmatales</taxon>
        <taxon>Acholeplasmataceae</taxon>
        <taxon>Candidatus Phytoplasma</taxon>
        <taxon>16SrXII (Stolbur group)</taxon>
    </lineage>
</organism>
<dbReference type="EMBL" id="CP002548">
    <property type="protein sequence ID" value="AGL90329.1"/>
    <property type="molecule type" value="Genomic_DNA"/>
</dbReference>
<dbReference type="Proteomes" id="UP000013941">
    <property type="component" value="Chromosome"/>
</dbReference>
<dbReference type="HOGENOM" id="CLU_3349193_0_0_14"/>
<gene>
    <name evidence="1" type="ORF">SLY_0409</name>
</gene>
<name>R4S0J9_PHYAS</name>
<sequence length="37" mass="4170">MSTFVGGQGFFNIYDTGMLGFLSELQNFNYSLKSKIN</sequence>
<protein>
    <submittedName>
        <fullName evidence="1">Uncharacterized protein</fullName>
    </submittedName>
</protein>
<reference evidence="1 2" key="1">
    <citation type="journal article" date="2013" name="BMC Genomics">
        <title>Comparison of the complete genome sequence of two closely related isolates of 'Candidatus Phytoplasma australiense' reveals genome plasticity.</title>
        <authorList>
            <person name="Andersen M.T."/>
            <person name="Liefting L.W."/>
            <person name="Havukkala I."/>
            <person name="Beever R.E."/>
        </authorList>
    </citation>
    <scope>NUCLEOTIDE SEQUENCE [LARGE SCALE GENOMIC DNA]</scope>
    <source>
        <strain evidence="1 2">NZSb11</strain>
    </source>
</reference>
<accession>R4S0J9</accession>
<dbReference type="AlphaFoldDB" id="R4S0J9"/>
<evidence type="ECO:0000313" key="2">
    <source>
        <dbReference type="Proteomes" id="UP000013941"/>
    </source>
</evidence>
<dbReference type="PATRIC" id="fig|980422.3.peg.380"/>
<dbReference type="KEGG" id="nzs:SLY_0409"/>